<dbReference type="RefSeq" id="WP_405509077.1">
    <property type="nucleotide sequence ID" value="NZ_CP108341.1"/>
</dbReference>
<evidence type="ECO:0000313" key="5">
    <source>
        <dbReference type="Proteomes" id="UP001621512"/>
    </source>
</evidence>
<evidence type="ECO:0000259" key="3">
    <source>
        <dbReference type="Pfam" id="PF13359"/>
    </source>
</evidence>
<comment type="cofactor">
    <cofactor evidence="1">
        <name>a divalent metal cation</name>
        <dbReference type="ChEBI" id="CHEBI:60240"/>
    </cofactor>
</comment>
<evidence type="ECO:0000256" key="1">
    <source>
        <dbReference type="ARBA" id="ARBA00001968"/>
    </source>
</evidence>
<keyword evidence="5" id="KW-1185">Reference proteome</keyword>
<dbReference type="Pfam" id="PF13359">
    <property type="entry name" value="DDE_Tnp_4"/>
    <property type="match status" value="1"/>
</dbReference>
<name>A0ABZ1MY79_STREF</name>
<evidence type="ECO:0000256" key="2">
    <source>
        <dbReference type="ARBA" id="ARBA00022723"/>
    </source>
</evidence>
<feature type="domain" description="DDE Tnp4" evidence="3">
    <location>
        <begin position="46"/>
        <end position="127"/>
    </location>
</feature>
<dbReference type="InterPro" id="IPR027806">
    <property type="entry name" value="HARBI1_dom"/>
</dbReference>
<gene>
    <name evidence="4" type="ORF">OHU35_41060</name>
</gene>
<organism evidence="4 5">
    <name type="scientific">Streptomyces purpurascens</name>
    <dbReference type="NCBI Taxonomy" id="1924"/>
    <lineage>
        <taxon>Bacteria</taxon>
        <taxon>Bacillati</taxon>
        <taxon>Actinomycetota</taxon>
        <taxon>Actinomycetes</taxon>
        <taxon>Kitasatosporales</taxon>
        <taxon>Streptomycetaceae</taxon>
        <taxon>Streptomyces</taxon>
    </lineage>
</organism>
<accession>A0ABZ1MY79</accession>
<evidence type="ECO:0000313" key="4">
    <source>
        <dbReference type="EMBL" id="WTW32084.1"/>
    </source>
</evidence>
<keyword evidence="2" id="KW-0479">Metal-binding</keyword>
<dbReference type="EMBL" id="CP108341">
    <property type="protein sequence ID" value="WTW32084.1"/>
    <property type="molecule type" value="Genomic_DNA"/>
</dbReference>
<sequence>MARDSDIWQSLELFPRLFAACDYTDLRARLEAWPACDRPRRHPRSSGYVGLDDSGPDADPAVITSYKAARNRPLTRRQKLSYKALAAVRAPAEHGFAHLKNWRVLGKVRTDPKWATTLVRALLVLTNREVSR</sequence>
<protein>
    <recommendedName>
        <fullName evidence="3">DDE Tnp4 domain-containing protein</fullName>
    </recommendedName>
</protein>
<proteinExistence type="predicted"/>
<dbReference type="Proteomes" id="UP001621512">
    <property type="component" value="Chromosome"/>
</dbReference>
<reference evidence="4 5" key="1">
    <citation type="submission" date="2022-10" db="EMBL/GenBank/DDBJ databases">
        <title>The complete genomes of actinobacterial strains from the NBC collection.</title>
        <authorList>
            <person name="Joergensen T.S."/>
            <person name="Alvarez Arevalo M."/>
            <person name="Sterndorff E.B."/>
            <person name="Faurdal D."/>
            <person name="Vuksanovic O."/>
            <person name="Mourched A.-S."/>
            <person name="Charusanti P."/>
            <person name="Shaw S."/>
            <person name="Blin K."/>
            <person name="Weber T."/>
        </authorList>
    </citation>
    <scope>NUCLEOTIDE SEQUENCE [LARGE SCALE GENOMIC DNA]</scope>
    <source>
        <strain evidence="4 5">NBC_00017</strain>
    </source>
</reference>